<dbReference type="VEuPathDB" id="FungiDB:SPRG_19820"/>
<keyword evidence="3" id="KW-1185">Reference proteome</keyword>
<dbReference type="STRING" id="695850.A0A067CM30"/>
<dbReference type="OMA" id="CRVASCT"/>
<protein>
    <recommendedName>
        <fullName evidence="1">WRKY19-like zinc finger domain-containing protein</fullName>
    </recommendedName>
</protein>
<dbReference type="KEGG" id="spar:SPRG_19820"/>
<evidence type="ECO:0000313" key="2">
    <source>
        <dbReference type="EMBL" id="KDO30270.1"/>
    </source>
</evidence>
<dbReference type="Pfam" id="PF24906">
    <property type="entry name" value="Zf_WRKY19"/>
    <property type="match status" value="1"/>
</dbReference>
<proteinExistence type="predicted"/>
<dbReference type="OrthoDB" id="64034at2759"/>
<accession>A0A067CM30</accession>
<dbReference type="PANTHER" id="PTHR31827:SF1">
    <property type="entry name" value="EMB|CAB89363.1"/>
    <property type="match status" value="1"/>
</dbReference>
<dbReference type="AlphaFoldDB" id="A0A067CM30"/>
<dbReference type="RefSeq" id="XP_012199070.1">
    <property type="nucleotide sequence ID" value="XM_012343680.1"/>
</dbReference>
<dbReference type="InterPro" id="IPR056866">
    <property type="entry name" value="Znf_WRKY19"/>
</dbReference>
<dbReference type="GeneID" id="24141098"/>
<organism evidence="2 3">
    <name type="scientific">Saprolegnia parasitica (strain CBS 223.65)</name>
    <dbReference type="NCBI Taxonomy" id="695850"/>
    <lineage>
        <taxon>Eukaryota</taxon>
        <taxon>Sar</taxon>
        <taxon>Stramenopiles</taxon>
        <taxon>Oomycota</taxon>
        <taxon>Saprolegniomycetes</taxon>
        <taxon>Saprolegniales</taxon>
        <taxon>Saprolegniaceae</taxon>
        <taxon>Saprolegnia</taxon>
    </lineage>
</organism>
<reference evidence="2 3" key="1">
    <citation type="journal article" date="2013" name="PLoS Genet.">
        <title>Distinctive expansion of potential virulence genes in the genome of the oomycete fish pathogen Saprolegnia parasitica.</title>
        <authorList>
            <person name="Jiang R.H."/>
            <person name="de Bruijn I."/>
            <person name="Haas B.J."/>
            <person name="Belmonte R."/>
            <person name="Lobach L."/>
            <person name="Christie J."/>
            <person name="van den Ackerveken G."/>
            <person name="Bottin A."/>
            <person name="Bulone V."/>
            <person name="Diaz-Moreno S.M."/>
            <person name="Dumas B."/>
            <person name="Fan L."/>
            <person name="Gaulin E."/>
            <person name="Govers F."/>
            <person name="Grenville-Briggs L.J."/>
            <person name="Horner N.R."/>
            <person name="Levin J.Z."/>
            <person name="Mammella M."/>
            <person name="Meijer H.J."/>
            <person name="Morris P."/>
            <person name="Nusbaum C."/>
            <person name="Oome S."/>
            <person name="Phillips A.J."/>
            <person name="van Rooyen D."/>
            <person name="Rzeszutek E."/>
            <person name="Saraiva M."/>
            <person name="Secombes C.J."/>
            <person name="Seidl M.F."/>
            <person name="Snel B."/>
            <person name="Stassen J.H."/>
            <person name="Sykes S."/>
            <person name="Tripathy S."/>
            <person name="van den Berg H."/>
            <person name="Vega-Arreguin J.C."/>
            <person name="Wawra S."/>
            <person name="Young S.K."/>
            <person name="Zeng Q."/>
            <person name="Dieguez-Uribeondo J."/>
            <person name="Russ C."/>
            <person name="Tyler B.M."/>
            <person name="van West P."/>
        </authorList>
    </citation>
    <scope>NUCLEOTIDE SEQUENCE [LARGE SCALE GENOMIC DNA]</scope>
    <source>
        <strain evidence="2 3">CBS 223.65</strain>
    </source>
</reference>
<name>A0A067CM30_SAPPC</name>
<feature type="domain" description="WRKY19-like zinc finger" evidence="1">
    <location>
        <begin position="160"/>
        <end position="181"/>
    </location>
</feature>
<dbReference type="PANTHER" id="PTHR31827">
    <property type="entry name" value="EMB|CAB89363.1"/>
    <property type="match status" value="1"/>
</dbReference>
<gene>
    <name evidence="2" type="ORF">SPRG_19820</name>
</gene>
<dbReference type="EMBL" id="KK583202">
    <property type="protein sequence ID" value="KDO30270.1"/>
    <property type="molecule type" value="Genomic_DNA"/>
</dbReference>
<evidence type="ECO:0000313" key="3">
    <source>
        <dbReference type="Proteomes" id="UP000030745"/>
    </source>
</evidence>
<sequence>MLRFMPRERSRSEGASAPVRTLRRCASLELRLCCVPACRRYAKEADVCLLHSRERTTLRLLQPVRETTNSATSAIMTPYAQRDAFSWAEPSMHPTRAKDTPRQLDDTAPNRNARCRVASCTSYARNGGCCTRHGGGRKCLMEHCTTPSQTGGLCRLHGGGTRCKLEGCTKFARVRGLCSVHFRFDDVQGHVKRKAAARRTTSP</sequence>
<evidence type="ECO:0000259" key="1">
    <source>
        <dbReference type="Pfam" id="PF24906"/>
    </source>
</evidence>
<dbReference type="Proteomes" id="UP000030745">
    <property type="component" value="Unassembled WGS sequence"/>
</dbReference>